<protein>
    <submittedName>
        <fullName evidence="1">HAD family hydrolase</fullName>
    </submittedName>
</protein>
<dbReference type="InterPro" id="IPR051828">
    <property type="entry name" value="HAD-like_hydrolase_domain"/>
</dbReference>
<comment type="caution">
    <text evidence="1">The sequence shown here is derived from an EMBL/GenBank/DDBJ whole genome shotgun (WGS) entry which is preliminary data.</text>
</comment>
<dbReference type="PANTHER" id="PTHR46191">
    <property type="match status" value="1"/>
</dbReference>
<dbReference type="AlphaFoldDB" id="A0A419F624"/>
<dbReference type="CDD" id="cd16415">
    <property type="entry name" value="HAD_dREG-2_like"/>
    <property type="match status" value="1"/>
</dbReference>
<dbReference type="SUPFAM" id="SSF56784">
    <property type="entry name" value="HAD-like"/>
    <property type="match status" value="1"/>
</dbReference>
<accession>A0A419F624</accession>
<dbReference type="PANTHER" id="PTHR46191:SF2">
    <property type="entry name" value="HALOACID DEHALOGENASE-LIKE HYDROLASE DOMAIN-CONTAINING PROTEIN 3"/>
    <property type="match status" value="1"/>
</dbReference>
<name>A0A419F624_9BACT</name>
<dbReference type="InterPro" id="IPR023214">
    <property type="entry name" value="HAD_sf"/>
</dbReference>
<sequence>MSARKYDYVFLDAGYTLFTANPSPARFYHQVCTRHGAEFTLERLTGAMREVWVEHVIPEMTDPEADLVCSDEEDRMWWWNYDREVFKRLGILEEKQEGIFAEIYRFFSDPAAWELYPDTLESLEQLRASNLSLAIVSNWNSSLGKIVDGLKLADYFDFVISSAEAGWKKPSPRIFELALERAGADAPRVVHIGDTYQTDVLGARKAGIRGIMLDRRGGTHHDHEVITCLTQLHSLLAHG</sequence>
<dbReference type="NCBIfam" id="TIGR02252">
    <property type="entry name" value="DREG-2"/>
    <property type="match status" value="1"/>
</dbReference>
<dbReference type="Gene3D" id="1.10.150.720">
    <property type="entry name" value="Haloacid dehalogenase-like hydrolase"/>
    <property type="match status" value="1"/>
</dbReference>
<dbReference type="GO" id="GO:0016787">
    <property type="term" value="F:hydrolase activity"/>
    <property type="evidence" value="ECO:0007669"/>
    <property type="project" value="UniProtKB-KW"/>
</dbReference>
<dbReference type="InterPro" id="IPR006439">
    <property type="entry name" value="HAD-SF_hydro_IA"/>
</dbReference>
<dbReference type="SFLD" id="SFLDG01129">
    <property type="entry name" value="C1.5:_HAD__Beta-PGM__Phosphata"/>
    <property type="match status" value="1"/>
</dbReference>
<dbReference type="Gene3D" id="3.40.50.1000">
    <property type="entry name" value="HAD superfamily/HAD-like"/>
    <property type="match status" value="1"/>
</dbReference>
<dbReference type="InterPro" id="IPR036412">
    <property type="entry name" value="HAD-like_sf"/>
</dbReference>
<dbReference type="EMBL" id="QZKI01000022">
    <property type="protein sequence ID" value="RJP73912.1"/>
    <property type="molecule type" value="Genomic_DNA"/>
</dbReference>
<dbReference type="InterPro" id="IPR044924">
    <property type="entry name" value="HAD-SF_hydro_IA_REG-2-like_cap"/>
</dbReference>
<keyword evidence="1" id="KW-0378">Hydrolase</keyword>
<organism evidence="1 2">
    <name type="scientific">Candidatus Abyssobacteria bacterium SURF_17</name>
    <dbReference type="NCBI Taxonomy" id="2093361"/>
    <lineage>
        <taxon>Bacteria</taxon>
        <taxon>Pseudomonadati</taxon>
        <taxon>Candidatus Hydrogenedentota</taxon>
        <taxon>Candidatus Abyssobacteria</taxon>
    </lineage>
</organism>
<dbReference type="Pfam" id="PF13419">
    <property type="entry name" value="HAD_2"/>
    <property type="match status" value="1"/>
</dbReference>
<dbReference type="SFLD" id="SFLDS00003">
    <property type="entry name" value="Haloacid_Dehalogenase"/>
    <property type="match status" value="1"/>
</dbReference>
<dbReference type="NCBIfam" id="TIGR01509">
    <property type="entry name" value="HAD-SF-IA-v3"/>
    <property type="match status" value="1"/>
</dbReference>
<evidence type="ECO:0000313" key="1">
    <source>
        <dbReference type="EMBL" id="RJP73912.1"/>
    </source>
</evidence>
<dbReference type="InterPro" id="IPR041492">
    <property type="entry name" value="HAD_2"/>
</dbReference>
<reference evidence="1 2" key="1">
    <citation type="journal article" date="2017" name="ISME J.">
        <title>Energy and carbon metabolisms in a deep terrestrial subsurface fluid microbial community.</title>
        <authorList>
            <person name="Momper L."/>
            <person name="Jungbluth S.P."/>
            <person name="Lee M.D."/>
            <person name="Amend J.P."/>
        </authorList>
    </citation>
    <scope>NUCLEOTIDE SEQUENCE [LARGE SCALE GENOMIC DNA]</scope>
    <source>
        <strain evidence="1">SURF_17</strain>
    </source>
</reference>
<dbReference type="NCBIfam" id="TIGR01549">
    <property type="entry name" value="HAD-SF-IA-v1"/>
    <property type="match status" value="1"/>
</dbReference>
<dbReference type="Proteomes" id="UP000285961">
    <property type="component" value="Unassembled WGS sequence"/>
</dbReference>
<gene>
    <name evidence="1" type="ORF">C4532_03560</name>
</gene>
<dbReference type="PRINTS" id="PR00413">
    <property type="entry name" value="HADHALOGNASE"/>
</dbReference>
<evidence type="ECO:0000313" key="2">
    <source>
        <dbReference type="Proteomes" id="UP000285961"/>
    </source>
</evidence>
<dbReference type="InterPro" id="IPR011949">
    <property type="entry name" value="HAD-SF_hydro_IA_REG-2-like"/>
</dbReference>
<proteinExistence type="predicted"/>